<gene>
    <name evidence="11" type="ORF">HYPSUDRAFT_148929</name>
</gene>
<dbReference type="SUPFAM" id="SSF48264">
    <property type="entry name" value="Cytochrome P450"/>
    <property type="match status" value="1"/>
</dbReference>
<dbReference type="Pfam" id="PF00067">
    <property type="entry name" value="p450"/>
    <property type="match status" value="1"/>
</dbReference>
<evidence type="ECO:0000256" key="10">
    <source>
        <dbReference type="RuleBase" id="RU000461"/>
    </source>
</evidence>
<name>A0A0D2P595_HYPSF</name>
<dbReference type="GO" id="GO:0020037">
    <property type="term" value="F:heme binding"/>
    <property type="evidence" value="ECO:0007669"/>
    <property type="project" value="InterPro"/>
</dbReference>
<dbReference type="GO" id="GO:0004497">
    <property type="term" value="F:monooxygenase activity"/>
    <property type="evidence" value="ECO:0007669"/>
    <property type="project" value="UniProtKB-KW"/>
</dbReference>
<evidence type="ECO:0000256" key="2">
    <source>
        <dbReference type="ARBA" id="ARBA00005179"/>
    </source>
</evidence>
<keyword evidence="12" id="KW-1185">Reference proteome</keyword>
<dbReference type="GO" id="GO:0005506">
    <property type="term" value="F:iron ion binding"/>
    <property type="evidence" value="ECO:0007669"/>
    <property type="project" value="InterPro"/>
</dbReference>
<keyword evidence="7 9" id="KW-0408">Iron</keyword>
<evidence type="ECO:0008006" key="13">
    <source>
        <dbReference type="Google" id="ProtNLM"/>
    </source>
</evidence>
<evidence type="ECO:0000256" key="3">
    <source>
        <dbReference type="ARBA" id="ARBA00010617"/>
    </source>
</evidence>
<dbReference type="Proteomes" id="UP000054270">
    <property type="component" value="Unassembled WGS sequence"/>
</dbReference>
<evidence type="ECO:0000313" key="12">
    <source>
        <dbReference type="Proteomes" id="UP000054270"/>
    </source>
</evidence>
<evidence type="ECO:0000313" key="11">
    <source>
        <dbReference type="EMBL" id="KJA15615.1"/>
    </source>
</evidence>
<dbReference type="PRINTS" id="PR00385">
    <property type="entry name" value="P450"/>
</dbReference>
<dbReference type="Gene3D" id="1.10.630.10">
    <property type="entry name" value="Cytochrome P450"/>
    <property type="match status" value="1"/>
</dbReference>
<keyword evidence="4 9" id="KW-0349">Heme</keyword>
<dbReference type="InterPro" id="IPR050364">
    <property type="entry name" value="Cytochrome_P450_fung"/>
</dbReference>
<keyword evidence="6 10" id="KW-0560">Oxidoreductase</keyword>
<comment type="cofactor">
    <cofactor evidence="1 9">
        <name>heme</name>
        <dbReference type="ChEBI" id="CHEBI:30413"/>
    </cofactor>
</comment>
<reference evidence="12" key="1">
    <citation type="submission" date="2014-04" db="EMBL/GenBank/DDBJ databases">
        <title>Evolutionary Origins and Diversification of the Mycorrhizal Mutualists.</title>
        <authorList>
            <consortium name="DOE Joint Genome Institute"/>
            <consortium name="Mycorrhizal Genomics Consortium"/>
            <person name="Kohler A."/>
            <person name="Kuo A."/>
            <person name="Nagy L.G."/>
            <person name="Floudas D."/>
            <person name="Copeland A."/>
            <person name="Barry K.W."/>
            <person name="Cichocki N."/>
            <person name="Veneault-Fourrey C."/>
            <person name="LaButti K."/>
            <person name="Lindquist E.A."/>
            <person name="Lipzen A."/>
            <person name="Lundell T."/>
            <person name="Morin E."/>
            <person name="Murat C."/>
            <person name="Riley R."/>
            <person name="Ohm R."/>
            <person name="Sun H."/>
            <person name="Tunlid A."/>
            <person name="Henrissat B."/>
            <person name="Grigoriev I.V."/>
            <person name="Hibbett D.S."/>
            <person name="Martin F."/>
        </authorList>
    </citation>
    <scope>NUCLEOTIDE SEQUENCE [LARGE SCALE GENOMIC DNA]</scope>
    <source>
        <strain evidence="12">FD-334 SS-4</strain>
    </source>
</reference>
<dbReference type="InterPro" id="IPR017972">
    <property type="entry name" value="Cyt_P450_CS"/>
</dbReference>
<dbReference type="AlphaFoldDB" id="A0A0D2P595"/>
<feature type="non-terminal residue" evidence="11">
    <location>
        <position position="1"/>
    </location>
</feature>
<dbReference type="GO" id="GO:0016705">
    <property type="term" value="F:oxidoreductase activity, acting on paired donors, with incorporation or reduction of molecular oxygen"/>
    <property type="evidence" value="ECO:0007669"/>
    <property type="project" value="InterPro"/>
</dbReference>
<evidence type="ECO:0000256" key="4">
    <source>
        <dbReference type="ARBA" id="ARBA00022617"/>
    </source>
</evidence>
<dbReference type="PANTHER" id="PTHR46300">
    <property type="entry name" value="P450, PUTATIVE (EUROFUNG)-RELATED-RELATED"/>
    <property type="match status" value="1"/>
</dbReference>
<organism evidence="11 12">
    <name type="scientific">Hypholoma sublateritium (strain FD-334 SS-4)</name>
    <dbReference type="NCBI Taxonomy" id="945553"/>
    <lineage>
        <taxon>Eukaryota</taxon>
        <taxon>Fungi</taxon>
        <taxon>Dikarya</taxon>
        <taxon>Basidiomycota</taxon>
        <taxon>Agaricomycotina</taxon>
        <taxon>Agaricomycetes</taxon>
        <taxon>Agaricomycetidae</taxon>
        <taxon>Agaricales</taxon>
        <taxon>Agaricineae</taxon>
        <taxon>Strophariaceae</taxon>
        <taxon>Hypholoma</taxon>
    </lineage>
</organism>
<proteinExistence type="inferred from homology"/>
<keyword evidence="5 9" id="KW-0479">Metal-binding</keyword>
<evidence type="ECO:0000256" key="9">
    <source>
        <dbReference type="PIRSR" id="PIRSR602401-1"/>
    </source>
</evidence>
<dbReference type="EMBL" id="KN817640">
    <property type="protein sequence ID" value="KJA15615.1"/>
    <property type="molecule type" value="Genomic_DNA"/>
</dbReference>
<dbReference type="InterPro" id="IPR036396">
    <property type="entry name" value="Cyt_P450_sf"/>
</dbReference>
<comment type="pathway">
    <text evidence="2">Secondary metabolite biosynthesis.</text>
</comment>
<dbReference type="OrthoDB" id="2789670at2759"/>
<dbReference type="InterPro" id="IPR001128">
    <property type="entry name" value="Cyt_P450"/>
</dbReference>
<sequence>TVSALSTFFLAMVLYPNVQKRGRKEVLRALGTSDRLPTFSDDKSIPYIDAIIKEVLRWRPVTPMALPHRLITDDVYKGYTLPAGTVVLGNTWAILHDKIVYGEDVDDFRPERFLQGDDLNPDIPHPDAAFGFGRRACPGQDMAWSSMWLTIASVLFLFDITKQVDENGMPMEPSGEYTSGMQM</sequence>
<evidence type="ECO:0000256" key="1">
    <source>
        <dbReference type="ARBA" id="ARBA00001971"/>
    </source>
</evidence>
<dbReference type="PANTHER" id="PTHR46300:SF7">
    <property type="entry name" value="P450, PUTATIVE (EUROFUNG)-RELATED"/>
    <property type="match status" value="1"/>
</dbReference>
<dbReference type="OMA" id="HAVIHEC"/>
<dbReference type="InterPro" id="IPR002401">
    <property type="entry name" value="Cyt_P450_E_grp-I"/>
</dbReference>
<evidence type="ECO:0000256" key="8">
    <source>
        <dbReference type="ARBA" id="ARBA00023033"/>
    </source>
</evidence>
<dbReference type="PRINTS" id="PR00463">
    <property type="entry name" value="EP450I"/>
</dbReference>
<evidence type="ECO:0000256" key="6">
    <source>
        <dbReference type="ARBA" id="ARBA00023002"/>
    </source>
</evidence>
<evidence type="ECO:0000256" key="7">
    <source>
        <dbReference type="ARBA" id="ARBA00023004"/>
    </source>
</evidence>
<protein>
    <recommendedName>
        <fullName evidence="13">Cytochrome P450</fullName>
    </recommendedName>
</protein>
<accession>A0A0D2P595</accession>
<dbReference type="STRING" id="945553.A0A0D2P595"/>
<comment type="similarity">
    <text evidence="3 10">Belongs to the cytochrome P450 family.</text>
</comment>
<evidence type="ECO:0000256" key="5">
    <source>
        <dbReference type="ARBA" id="ARBA00022723"/>
    </source>
</evidence>
<dbReference type="PROSITE" id="PS00086">
    <property type="entry name" value="CYTOCHROME_P450"/>
    <property type="match status" value="1"/>
</dbReference>
<feature type="binding site" description="axial binding residue" evidence="9">
    <location>
        <position position="137"/>
    </location>
    <ligand>
        <name>heme</name>
        <dbReference type="ChEBI" id="CHEBI:30413"/>
    </ligand>
    <ligandPart>
        <name>Fe</name>
        <dbReference type="ChEBI" id="CHEBI:18248"/>
    </ligandPart>
</feature>
<keyword evidence="8 10" id="KW-0503">Monooxygenase</keyword>